<keyword evidence="3" id="KW-1185">Reference proteome</keyword>
<dbReference type="Proteomes" id="UP000526083">
    <property type="component" value="Unassembled WGS sequence"/>
</dbReference>
<accession>A0A7W3JM37</accession>
<evidence type="ECO:0000313" key="3">
    <source>
        <dbReference type="Proteomes" id="UP000526083"/>
    </source>
</evidence>
<keyword evidence="1" id="KW-0472">Membrane</keyword>
<evidence type="ECO:0000256" key="1">
    <source>
        <dbReference type="SAM" id="Phobius"/>
    </source>
</evidence>
<organism evidence="2 3">
    <name type="scientific">Microbacterium halimionae</name>
    <dbReference type="NCBI Taxonomy" id="1526413"/>
    <lineage>
        <taxon>Bacteria</taxon>
        <taxon>Bacillati</taxon>
        <taxon>Actinomycetota</taxon>
        <taxon>Actinomycetes</taxon>
        <taxon>Micrococcales</taxon>
        <taxon>Microbacteriaceae</taxon>
        <taxon>Microbacterium</taxon>
    </lineage>
</organism>
<reference evidence="2 3" key="1">
    <citation type="submission" date="2020-07" db="EMBL/GenBank/DDBJ databases">
        <title>Sequencing the genomes of 1000 actinobacteria strains.</title>
        <authorList>
            <person name="Klenk H.-P."/>
        </authorList>
    </citation>
    <scope>NUCLEOTIDE SEQUENCE [LARGE SCALE GENOMIC DNA]</scope>
    <source>
        <strain evidence="2 3">DSM 27576</strain>
    </source>
</reference>
<keyword evidence="1" id="KW-1133">Transmembrane helix</keyword>
<name>A0A7W3JM37_9MICO</name>
<protein>
    <submittedName>
        <fullName evidence="2">Uncharacterized protein</fullName>
    </submittedName>
</protein>
<dbReference type="AlphaFoldDB" id="A0A7W3JM37"/>
<proteinExistence type="predicted"/>
<comment type="caution">
    <text evidence="2">The sequence shown here is derived from an EMBL/GenBank/DDBJ whole genome shotgun (WGS) entry which is preliminary data.</text>
</comment>
<evidence type="ECO:0000313" key="2">
    <source>
        <dbReference type="EMBL" id="MBA8815362.1"/>
    </source>
</evidence>
<keyword evidence="1" id="KW-0812">Transmembrane</keyword>
<sequence>MLPLSSLSAFYAGQLLYLILFPALVKLAFLR</sequence>
<gene>
    <name evidence="2" type="ORF">FHX48_000414</name>
</gene>
<dbReference type="EMBL" id="JACGWY010000001">
    <property type="protein sequence ID" value="MBA8815362.1"/>
    <property type="molecule type" value="Genomic_DNA"/>
</dbReference>
<feature type="transmembrane region" description="Helical" evidence="1">
    <location>
        <begin position="6"/>
        <end position="29"/>
    </location>
</feature>